<keyword evidence="4" id="KW-1185">Reference proteome</keyword>
<feature type="transmembrane region" description="Helical" evidence="2">
    <location>
        <begin position="883"/>
        <end position="903"/>
    </location>
</feature>
<evidence type="ECO:0000313" key="3">
    <source>
        <dbReference type="EMBL" id="GHP04437.1"/>
    </source>
</evidence>
<dbReference type="Gene3D" id="3.40.720.10">
    <property type="entry name" value="Alkaline Phosphatase, subunit A"/>
    <property type="match status" value="1"/>
</dbReference>
<dbReference type="SUPFAM" id="SSF53649">
    <property type="entry name" value="Alkaline phosphatase-like"/>
    <property type="match status" value="1"/>
</dbReference>
<organism evidence="3 4">
    <name type="scientific">Pycnococcus provasolii</name>
    <dbReference type="NCBI Taxonomy" id="41880"/>
    <lineage>
        <taxon>Eukaryota</taxon>
        <taxon>Viridiplantae</taxon>
        <taxon>Chlorophyta</taxon>
        <taxon>Pseudoscourfieldiophyceae</taxon>
        <taxon>Pseudoscourfieldiales</taxon>
        <taxon>Pycnococcaceae</taxon>
        <taxon>Pycnococcus</taxon>
    </lineage>
</organism>
<dbReference type="GO" id="GO:0051377">
    <property type="term" value="F:mannose-ethanolamine phosphotransferase activity"/>
    <property type="evidence" value="ECO:0007669"/>
    <property type="project" value="TreeGrafter"/>
</dbReference>
<proteinExistence type="predicted"/>
<evidence type="ECO:0000256" key="2">
    <source>
        <dbReference type="SAM" id="Phobius"/>
    </source>
</evidence>
<feature type="transmembrane region" description="Helical" evidence="2">
    <location>
        <begin position="712"/>
        <end position="728"/>
    </location>
</feature>
<dbReference type="InterPro" id="IPR002591">
    <property type="entry name" value="Phosphodiest/P_Trfase"/>
</dbReference>
<feature type="transmembrane region" description="Helical" evidence="2">
    <location>
        <begin position="838"/>
        <end position="862"/>
    </location>
</feature>
<dbReference type="InterPro" id="IPR017850">
    <property type="entry name" value="Alkaline_phosphatase_core_sf"/>
</dbReference>
<feature type="transmembrane region" description="Helical" evidence="2">
    <location>
        <begin position="748"/>
        <end position="769"/>
    </location>
</feature>
<dbReference type="GO" id="GO:0005789">
    <property type="term" value="C:endoplasmic reticulum membrane"/>
    <property type="evidence" value="ECO:0007669"/>
    <property type="project" value="TreeGrafter"/>
</dbReference>
<dbReference type="EMBL" id="BNJQ01000007">
    <property type="protein sequence ID" value="GHP04437.1"/>
    <property type="molecule type" value="Genomic_DNA"/>
</dbReference>
<dbReference type="GO" id="GO:0006506">
    <property type="term" value="P:GPI anchor biosynthetic process"/>
    <property type="evidence" value="ECO:0007669"/>
    <property type="project" value="InterPro"/>
</dbReference>
<evidence type="ECO:0000256" key="1">
    <source>
        <dbReference type="SAM" id="MobiDB-lite"/>
    </source>
</evidence>
<gene>
    <name evidence="3" type="ORF">PPROV_000319100</name>
</gene>
<evidence type="ECO:0000313" key="4">
    <source>
        <dbReference type="Proteomes" id="UP000660262"/>
    </source>
</evidence>
<name>A0A830HHA1_9CHLO</name>
<accession>A0A830HHA1</accession>
<sequence length="907" mass="97340">MAFEASSHLTCRRRHSRRRLDIFLILAVHVLALSGFILAFFLSRSDVTLSSSCRDPLDVLVRDALGDALGDGEGISTSSSSSSSTSCARTWGARSVSKVLVVVIDALRRDLATAATTGTTQQHNNAQRRSSPKTPPPRLKSIDEVIENALYKNKGLATTRVRKFIADPPTTTVQRLKGIATGAVPAFVDITKSFGGSAVTTDNVVAQCLAHGLRVRFFGDEAWGELFPSLLDANTSRPFPSLNVRDLHGVDRGVRSSLFPMLEDGDNDWDVAIAHYLGVDHVGHIHGVHSDAMKSKLEEMDDDLRRIFSHFVRMAQPGGSLEGGLLLVLGDHGQTDGGDHGGGTPPEVDAALFAAAVPSNKHAIMQKEEEEEKVVVDDDESMPQIDLAPTLALLLGIPVPYTSVGRVDRALWRLAGRTPYHAALRRNAWQVKRYLDTQMSAGALSASELASLREEYTNATSISGREAEAPLREYLANAAALVTAKWVAFDLPGMLASIAALLLSLEFAAMCAAGETNATTTTTTTMTILSLWAAGVSATSYVLFRGGVAISAALGACAMAARALADQMLTTTTTKFFDSVFRGCGDVSTAIPRGAGVVAAVVHAVALTSSSFIDEEAVVVEYLLQSVLLASFLLGESSKSRGWVAVALVAGWSSRALAEEASNSPLLVLVINCAAAIAGAICWHGWTLRISCLCACASWTFVHFGNDAVGRLLLPKVAYLCCLVGVVLDARRKHTNARWLARHLSVPIALVIGLRGAGGAASVASLFVFEMCIMQRGVASTVDATFLLQLAASRFFFQTDHACKFARLHLTTAAFVGFDGFSFVRCGAMLWMNTYGGFALASLLLCDDVVVVIPRLMTCLVTTAFLSIQRRHLFAFDRFAPKFMFEFCMLLTTDMFAWVGSLLSSRD</sequence>
<feature type="region of interest" description="Disordered" evidence="1">
    <location>
        <begin position="115"/>
        <end position="139"/>
    </location>
</feature>
<comment type="caution">
    <text evidence="3">The sequence shown here is derived from an EMBL/GenBank/DDBJ whole genome shotgun (WGS) entry which is preliminary data.</text>
</comment>
<dbReference type="Pfam" id="PF01663">
    <property type="entry name" value="Phosphodiest"/>
    <property type="match status" value="1"/>
</dbReference>
<keyword evidence="2" id="KW-0812">Transmembrane</keyword>
<dbReference type="PANTHER" id="PTHR23071:SF1">
    <property type="entry name" value="GPI ETHANOLAMINE PHOSPHATE TRANSFERASE 3"/>
    <property type="match status" value="1"/>
</dbReference>
<dbReference type="OrthoDB" id="272139at2759"/>
<protein>
    <recommendedName>
        <fullName evidence="5">GPI ethanolamine phosphate transferase 3</fullName>
    </recommendedName>
</protein>
<feature type="transmembrane region" description="Helical" evidence="2">
    <location>
        <begin position="22"/>
        <end position="42"/>
    </location>
</feature>
<dbReference type="InterPro" id="IPR039524">
    <property type="entry name" value="PIGO/GPI13"/>
</dbReference>
<keyword evidence="2" id="KW-1133">Transmembrane helix</keyword>
<evidence type="ECO:0008006" key="5">
    <source>
        <dbReference type="Google" id="ProtNLM"/>
    </source>
</evidence>
<reference evidence="3" key="1">
    <citation type="submission" date="2020-10" db="EMBL/GenBank/DDBJ databases">
        <title>Unveiling of a novel bifunctional photoreceptor, Dualchrome1, isolated from a cosmopolitan green alga.</title>
        <authorList>
            <person name="Suzuki S."/>
            <person name="Kawachi M."/>
        </authorList>
    </citation>
    <scope>NUCLEOTIDE SEQUENCE</scope>
    <source>
        <strain evidence="3">NIES 2893</strain>
    </source>
</reference>
<dbReference type="AlphaFoldDB" id="A0A830HHA1"/>
<feature type="transmembrane region" description="Helical" evidence="2">
    <location>
        <begin position="664"/>
        <end position="683"/>
    </location>
</feature>
<dbReference type="Proteomes" id="UP000660262">
    <property type="component" value="Unassembled WGS sequence"/>
</dbReference>
<keyword evidence="2" id="KW-0472">Membrane</keyword>
<dbReference type="PANTHER" id="PTHR23071">
    <property type="entry name" value="PHOSPHATIDYLINOSITOL GLYCAN"/>
    <property type="match status" value="1"/>
</dbReference>